<dbReference type="InterPro" id="IPR058240">
    <property type="entry name" value="rSAM_sf"/>
</dbReference>
<proteinExistence type="predicted"/>
<dbReference type="GO" id="GO:0051536">
    <property type="term" value="F:iron-sulfur cluster binding"/>
    <property type="evidence" value="ECO:0007669"/>
    <property type="project" value="UniProtKB-KW"/>
</dbReference>
<dbReference type="Gene3D" id="3.20.20.70">
    <property type="entry name" value="Aldolase class I"/>
    <property type="match status" value="1"/>
</dbReference>
<dbReference type="CDD" id="cd21109">
    <property type="entry name" value="SPASM"/>
    <property type="match status" value="1"/>
</dbReference>
<sequence length="366" mass="41787">MTVLVPPVILTLHEGYCRICFIIWKEVTTITLIDELQLTETSLRGHVRIQDLVFSLTRQCNAFCDICCNDDGPSKRGAIDISGVRQWIHDFSEYVPYCKTAGFTGGEVFLRYDEMLEVHKHLHDYGFLTSITTNGFWGNNPELARRRLEELKSLGLVEVAVSMDESHSVWVNPKHAATAAKTALEAGLAVSITSNFTSPGKSAKDYFEPEWHDRLLWDENYYVLPVGRAKQLPRLVQTRIPRDDQLFCPRVQMVIQPNGDVDPCCSVCLDDGVFVVGNLYRQTMPEVLTNMLGDVYLKVITHRGLGELEQIVQRFHPQWRLPPREHSVCHMCNALRSRPDFWMVEDAMRQYGMEILLNNWSAGKAV</sequence>
<dbReference type="Pfam" id="PF13186">
    <property type="entry name" value="SPASM"/>
    <property type="match status" value="1"/>
</dbReference>
<evidence type="ECO:0000313" key="7">
    <source>
        <dbReference type="EMBL" id="RKN77172.1"/>
    </source>
</evidence>
<dbReference type="PANTHER" id="PTHR11228">
    <property type="entry name" value="RADICAL SAM DOMAIN PROTEIN"/>
    <property type="match status" value="1"/>
</dbReference>
<dbReference type="InterPro" id="IPR007197">
    <property type="entry name" value="rSAM"/>
</dbReference>
<dbReference type="InterPro" id="IPR050377">
    <property type="entry name" value="Radical_SAM_PqqE_MftC-like"/>
</dbReference>
<dbReference type="Proteomes" id="UP000282311">
    <property type="component" value="Unassembled WGS sequence"/>
</dbReference>
<dbReference type="CDD" id="cd01335">
    <property type="entry name" value="Radical_SAM"/>
    <property type="match status" value="1"/>
</dbReference>
<dbReference type="SFLD" id="SFLDS00029">
    <property type="entry name" value="Radical_SAM"/>
    <property type="match status" value="1"/>
</dbReference>
<dbReference type="GO" id="GO:0046872">
    <property type="term" value="F:metal ion binding"/>
    <property type="evidence" value="ECO:0007669"/>
    <property type="project" value="UniProtKB-KW"/>
</dbReference>
<reference evidence="7 8" key="1">
    <citation type="journal article" date="2007" name="Int. J. Syst. Evol. Microbiol.">
        <title>Paenibacillus ginsengarvi sp. nov., isolated from soil from ginseng cultivation.</title>
        <authorList>
            <person name="Yoon M.H."/>
            <person name="Ten L.N."/>
            <person name="Im W.T."/>
        </authorList>
    </citation>
    <scope>NUCLEOTIDE SEQUENCE [LARGE SCALE GENOMIC DNA]</scope>
    <source>
        <strain evidence="7 8">KCTC 13059</strain>
    </source>
</reference>
<keyword evidence="1" id="KW-0949">S-adenosyl-L-methionine</keyword>
<evidence type="ECO:0000256" key="2">
    <source>
        <dbReference type="ARBA" id="ARBA00022723"/>
    </source>
</evidence>
<keyword evidence="4" id="KW-0411">Iron-sulfur</keyword>
<dbReference type="EMBL" id="RBAH01000020">
    <property type="protein sequence ID" value="RKN77172.1"/>
    <property type="molecule type" value="Genomic_DNA"/>
</dbReference>
<gene>
    <name evidence="7" type="ORF">D7M11_24445</name>
</gene>
<dbReference type="InterPro" id="IPR023885">
    <property type="entry name" value="4Fe4S-binding_SPASM_dom"/>
</dbReference>
<protein>
    <submittedName>
        <fullName evidence="7">Radical SAM protein</fullName>
    </submittedName>
</protein>
<dbReference type="InterPro" id="IPR013785">
    <property type="entry name" value="Aldolase_TIM"/>
</dbReference>
<evidence type="ECO:0000256" key="1">
    <source>
        <dbReference type="ARBA" id="ARBA00022691"/>
    </source>
</evidence>
<dbReference type="GO" id="GO:0003824">
    <property type="term" value="F:catalytic activity"/>
    <property type="evidence" value="ECO:0007669"/>
    <property type="project" value="InterPro"/>
</dbReference>
<organism evidence="7 8">
    <name type="scientific">Paenibacillus ginsengarvi</name>
    <dbReference type="NCBI Taxonomy" id="400777"/>
    <lineage>
        <taxon>Bacteria</taxon>
        <taxon>Bacillati</taxon>
        <taxon>Bacillota</taxon>
        <taxon>Bacilli</taxon>
        <taxon>Bacillales</taxon>
        <taxon>Paenibacillaceae</taxon>
        <taxon>Paenibacillus</taxon>
    </lineage>
</organism>
<feature type="domain" description="Radical SAM core" evidence="5">
    <location>
        <begin position="55"/>
        <end position="168"/>
    </location>
</feature>
<evidence type="ECO:0000259" key="5">
    <source>
        <dbReference type="Pfam" id="PF04055"/>
    </source>
</evidence>
<evidence type="ECO:0000313" key="8">
    <source>
        <dbReference type="Proteomes" id="UP000282311"/>
    </source>
</evidence>
<keyword evidence="2" id="KW-0479">Metal-binding</keyword>
<comment type="caution">
    <text evidence="7">The sequence shown here is derived from an EMBL/GenBank/DDBJ whole genome shotgun (WGS) entry which is preliminary data.</text>
</comment>
<dbReference type="Pfam" id="PF04055">
    <property type="entry name" value="Radical_SAM"/>
    <property type="match status" value="1"/>
</dbReference>
<evidence type="ECO:0000259" key="6">
    <source>
        <dbReference type="Pfam" id="PF13186"/>
    </source>
</evidence>
<dbReference type="PANTHER" id="PTHR11228:SF34">
    <property type="entry name" value="TUNGSTEN-CONTAINING ALDEHYDE FERREDOXIN OXIDOREDUCTASE COFACTOR MODIFYING PROTEIN"/>
    <property type="match status" value="1"/>
</dbReference>
<dbReference type="AlphaFoldDB" id="A0A3B0BVW1"/>
<evidence type="ECO:0000256" key="4">
    <source>
        <dbReference type="ARBA" id="ARBA00023014"/>
    </source>
</evidence>
<keyword evidence="8" id="KW-1185">Reference proteome</keyword>
<name>A0A3B0BVW1_9BACL</name>
<evidence type="ECO:0000256" key="3">
    <source>
        <dbReference type="ARBA" id="ARBA00023004"/>
    </source>
</evidence>
<accession>A0A3B0BVW1</accession>
<dbReference type="SUPFAM" id="SSF102114">
    <property type="entry name" value="Radical SAM enzymes"/>
    <property type="match status" value="1"/>
</dbReference>
<feature type="domain" description="4Fe4S-binding SPASM" evidence="6">
    <location>
        <begin position="248"/>
        <end position="290"/>
    </location>
</feature>
<keyword evidence="3" id="KW-0408">Iron</keyword>